<feature type="region of interest" description="Disordered" evidence="1">
    <location>
        <begin position="29"/>
        <end position="49"/>
    </location>
</feature>
<dbReference type="InterPro" id="IPR011856">
    <property type="entry name" value="tRNA_endonuc-like_dom_sf"/>
</dbReference>
<organism evidence="2">
    <name type="scientific">marine sediment metagenome</name>
    <dbReference type="NCBI Taxonomy" id="412755"/>
    <lineage>
        <taxon>unclassified sequences</taxon>
        <taxon>metagenomes</taxon>
        <taxon>ecological metagenomes</taxon>
    </lineage>
</organism>
<gene>
    <name evidence="2" type="ORF">LCGC14_3080650</name>
</gene>
<accession>A0A0F8YKZ4</accession>
<name>A0A0F8YKZ4_9ZZZZ</name>
<evidence type="ECO:0008006" key="3">
    <source>
        <dbReference type="Google" id="ProtNLM"/>
    </source>
</evidence>
<protein>
    <recommendedName>
        <fullName evidence="3">VRR-NUC domain-containing protein</fullName>
    </recommendedName>
</protein>
<comment type="caution">
    <text evidence="2">The sequence shown here is derived from an EMBL/GenBank/DDBJ whole genome shotgun (WGS) entry which is preliminary data.</text>
</comment>
<dbReference type="EMBL" id="LAZR01065794">
    <property type="protein sequence ID" value="KKK54839.1"/>
    <property type="molecule type" value="Genomic_DNA"/>
</dbReference>
<reference evidence="2" key="1">
    <citation type="journal article" date="2015" name="Nature">
        <title>Complex archaea that bridge the gap between prokaryotes and eukaryotes.</title>
        <authorList>
            <person name="Spang A."/>
            <person name="Saw J.H."/>
            <person name="Jorgensen S.L."/>
            <person name="Zaremba-Niedzwiedzka K."/>
            <person name="Martijn J."/>
            <person name="Lind A.E."/>
            <person name="van Eijk R."/>
            <person name="Schleper C."/>
            <person name="Guy L."/>
            <person name="Ettema T.J."/>
        </authorList>
    </citation>
    <scope>NUCLEOTIDE SEQUENCE</scope>
</reference>
<sequence length="144" mass="16062">MTKCPGCGGVLEGLGTFCWTCQEYVTDMGTTSATPRPRAPDAIPDDREEDQIQEAGRKALELLGFTVYSLNQDRATRQTPGIADTYVAGHGRCTWAEWKRADDVQSDDQVCFEHTVTMHGAEYHVWRHENDAIAWARGVIEASR</sequence>
<evidence type="ECO:0000256" key="1">
    <source>
        <dbReference type="SAM" id="MobiDB-lite"/>
    </source>
</evidence>
<proteinExistence type="predicted"/>
<feature type="compositionally biased region" description="Low complexity" evidence="1">
    <location>
        <begin position="33"/>
        <end position="42"/>
    </location>
</feature>
<dbReference type="Gene3D" id="3.40.1350.10">
    <property type="match status" value="1"/>
</dbReference>
<dbReference type="GO" id="GO:0003676">
    <property type="term" value="F:nucleic acid binding"/>
    <property type="evidence" value="ECO:0007669"/>
    <property type="project" value="InterPro"/>
</dbReference>
<evidence type="ECO:0000313" key="2">
    <source>
        <dbReference type="EMBL" id="KKK54839.1"/>
    </source>
</evidence>
<dbReference type="AlphaFoldDB" id="A0A0F8YKZ4"/>